<organism evidence="8">
    <name type="scientific">Stangeria eriopus</name>
    <name type="common">Natal grass cycad</name>
    <name type="synonym">Lomaria eriopus</name>
    <dbReference type="NCBI Taxonomy" id="34343"/>
    <lineage>
        <taxon>Eukaryota</taxon>
        <taxon>Viridiplantae</taxon>
        <taxon>Streptophyta</taxon>
        <taxon>Embryophyta</taxon>
        <taxon>Tracheophyta</taxon>
        <taxon>Spermatophyta</taxon>
        <taxon>Cycadidae</taxon>
        <taxon>Cycadales</taxon>
        <taxon>Zamiaceae</taxon>
        <taxon>Stangeria</taxon>
    </lineage>
</organism>
<dbReference type="GO" id="GO:0009522">
    <property type="term" value="C:photosystem I"/>
    <property type="evidence" value="ECO:0007669"/>
    <property type="project" value="UniProtKB-KW"/>
</dbReference>
<dbReference type="GO" id="GO:0015979">
    <property type="term" value="P:photosynthesis"/>
    <property type="evidence" value="ECO:0007669"/>
    <property type="project" value="UniProtKB-UniRule"/>
</dbReference>
<dbReference type="SUPFAM" id="SSF81548">
    <property type="entry name" value="Subunit XII of photosystem I reaction centre, PsaM"/>
    <property type="match status" value="1"/>
</dbReference>
<comment type="similarity">
    <text evidence="7">Belongs to the PsaM family.</text>
</comment>
<gene>
    <name evidence="7 8" type="primary">psaM</name>
</gene>
<protein>
    <recommendedName>
        <fullName evidence="7">Photosystem I reaction center subunit XII</fullName>
    </recommendedName>
    <alternativeName>
        <fullName evidence="7">PSI-M</fullName>
    </alternativeName>
</protein>
<keyword evidence="5 7" id="KW-0793">Thylakoid</keyword>
<evidence type="ECO:0000256" key="6">
    <source>
        <dbReference type="ARBA" id="ARBA00023136"/>
    </source>
</evidence>
<dbReference type="InterPro" id="IPR037279">
    <property type="entry name" value="PSI_PsaM_sf"/>
</dbReference>
<keyword evidence="4 7" id="KW-1133">Transmembrane helix</keyword>
<keyword evidence="8" id="KW-0934">Plastid</keyword>
<dbReference type="HAMAP" id="MF_00828">
    <property type="entry name" value="PSI_PsaM"/>
    <property type="match status" value="1"/>
</dbReference>
<reference evidence="8" key="1">
    <citation type="journal article" date="2015" name="Genome Biol. Evol.">
        <title>Evolutionary Stasis in Cycad Plastomes and the First Case of Plastome GC-Biased Gene Conversion.</title>
        <authorList>
            <person name="Wu C.S."/>
            <person name="Chaw S.M."/>
        </authorList>
    </citation>
    <scope>NUCLEOTIDE SEQUENCE</scope>
</reference>
<evidence type="ECO:0000256" key="4">
    <source>
        <dbReference type="ARBA" id="ARBA00022989"/>
    </source>
</evidence>
<evidence type="ECO:0000256" key="1">
    <source>
        <dbReference type="ARBA" id="ARBA00022531"/>
    </source>
</evidence>
<accession>A0A0H5AUK3</accession>
<dbReference type="InterPro" id="IPR010010">
    <property type="entry name" value="PSI_PsaM"/>
</dbReference>
<proteinExistence type="inferred from homology"/>
<evidence type="ECO:0000256" key="2">
    <source>
        <dbReference type="ARBA" id="ARBA00022692"/>
    </source>
</evidence>
<comment type="subcellular location">
    <subcellularLocation>
        <location evidence="7">Plastid</location>
        <location evidence="7">Chloroplast thylakoid membrane</location>
        <topology evidence="7">Single-pass membrane protein</topology>
    </subcellularLocation>
</comment>
<keyword evidence="1 7" id="KW-0602">Photosynthesis</keyword>
<keyword evidence="6 7" id="KW-0472">Membrane</keyword>
<evidence type="ECO:0000256" key="5">
    <source>
        <dbReference type="ARBA" id="ARBA00023078"/>
    </source>
</evidence>
<evidence type="ECO:0000256" key="3">
    <source>
        <dbReference type="ARBA" id="ARBA00022836"/>
    </source>
</evidence>
<evidence type="ECO:0000313" key="8">
    <source>
        <dbReference type="EMBL" id="BAR93361.1"/>
    </source>
</evidence>
<dbReference type="Pfam" id="PF07465">
    <property type="entry name" value="PsaM"/>
    <property type="match status" value="1"/>
</dbReference>
<dbReference type="NCBIfam" id="TIGR03053">
    <property type="entry name" value="PS_I_psaM"/>
    <property type="match status" value="1"/>
</dbReference>
<reference evidence="8" key="2">
    <citation type="submission" date="2015-04" db="EMBL/GenBank/DDBJ databases">
        <authorList>
            <person name="Wu C."/>
            <person name="Chaw S."/>
        </authorList>
    </citation>
    <scope>NUCLEOTIDE SEQUENCE</scope>
</reference>
<geneLocation type="chloroplast" evidence="8"/>
<dbReference type="AlphaFoldDB" id="A0A0H5AUK3"/>
<keyword evidence="8" id="KW-0150">Chloroplast</keyword>
<dbReference type="EMBL" id="LC049067">
    <property type="protein sequence ID" value="BAR93361.1"/>
    <property type="molecule type" value="Genomic_DNA"/>
</dbReference>
<sequence length="32" mass="3378">MASISESQIPIALIAALITSILAFRSGKALYQ</sequence>
<feature type="transmembrane region" description="Helical" evidence="7">
    <location>
        <begin position="6"/>
        <end position="24"/>
    </location>
</feature>
<dbReference type="GO" id="GO:0009535">
    <property type="term" value="C:chloroplast thylakoid membrane"/>
    <property type="evidence" value="ECO:0007669"/>
    <property type="project" value="UniProtKB-SubCell"/>
</dbReference>
<evidence type="ECO:0000256" key="7">
    <source>
        <dbReference type="HAMAP-Rule" id="MF_00828"/>
    </source>
</evidence>
<keyword evidence="2 7" id="KW-0812">Transmembrane</keyword>
<keyword evidence="3 7" id="KW-0603">Photosystem I</keyword>
<name>A0A0H5AUK3_STAER</name>